<accession>X1GNI3</accession>
<organism evidence="1">
    <name type="scientific">marine sediment metagenome</name>
    <dbReference type="NCBI Taxonomy" id="412755"/>
    <lineage>
        <taxon>unclassified sequences</taxon>
        <taxon>metagenomes</taxon>
        <taxon>ecological metagenomes</taxon>
    </lineage>
</organism>
<comment type="caution">
    <text evidence="1">The sequence shown here is derived from an EMBL/GenBank/DDBJ whole genome shotgun (WGS) entry which is preliminary data.</text>
</comment>
<name>X1GNI3_9ZZZZ</name>
<reference evidence="1" key="1">
    <citation type="journal article" date="2014" name="Front. Microbiol.">
        <title>High frequency of phylogenetically diverse reductive dehalogenase-homologous genes in deep subseafloor sedimentary metagenomes.</title>
        <authorList>
            <person name="Kawai M."/>
            <person name="Futagami T."/>
            <person name="Toyoda A."/>
            <person name="Takaki Y."/>
            <person name="Nishi S."/>
            <person name="Hori S."/>
            <person name="Arai W."/>
            <person name="Tsubouchi T."/>
            <person name="Morono Y."/>
            <person name="Uchiyama I."/>
            <person name="Ito T."/>
            <person name="Fujiyama A."/>
            <person name="Inagaki F."/>
            <person name="Takami H."/>
        </authorList>
    </citation>
    <scope>NUCLEOTIDE SEQUENCE</scope>
    <source>
        <strain evidence="1">Expedition CK06-06</strain>
    </source>
</reference>
<proteinExistence type="predicted"/>
<sequence length="36" mass="3786">ALSSLTDLAQSRTRGPFANGSFHGTTKSIIIQALLL</sequence>
<evidence type="ECO:0000313" key="1">
    <source>
        <dbReference type="EMBL" id="GAH34553.1"/>
    </source>
</evidence>
<feature type="non-terminal residue" evidence="1">
    <location>
        <position position="1"/>
    </location>
</feature>
<dbReference type="AlphaFoldDB" id="X1GNI3"/>
<dbReference type="EMBL" id="BARU01006623">
    <property type="protein sequence ID" value="GAH34553.1"/>
    <property type="molecule type" value="Genomic_DNA"/>
</dbReference>
<protein>
    <submittedName>
        <fullName evidence="1">Uncharacterized protein</fullName>
    </submittedName>
</protein>
<gene>
    <name evidence="1" type="ORF">S03H2_13037</name>
</gene>